<dbReference type="RefSeq" id="WP_135759006.1">
    <property type="nucleotide sequence ID" value="NZ_RQHW01000009.1"/>
</dbReference>
<dbReference type="OrthoDB" id="9806751at2"/>
<proteinExistence type="predicted"/>
<dbReference type="AlphaFoldDB" id="A0A4V3JYC0"/>
<evidence type="ECO:0000259" key="1">
    <source>
        <dbReference type="Pfam" id="PF18480"/>
    </source>
</evidence>
<organism evidence="2 3">
    <name type="scientific">Leptospira idonii</name>
    <dbReference type="NCBI Taxonomy" id="1193500"/>
    <lineage>
        <taxon>Bacteria</taxon>
        <taxon>Pseudomonadati</taxon>
        <taxon>Spirochaetota</taxon>
        <taxon>Spirochaetia</taxon>
        <taxon>Leptospirales</taxon>
        <taxon>Leptospiraceae</taxon>
        <taxon>Leptospira</taxon>
    </lineage>
</organism>
<dbReference type="InterPro" id="IPR041049">
    <property type="entry name" value="DUF5615"/>
</dbReference>
<keyword evidence="3" id="KW-1185">Reference proteome</keyword>
<name>A0A4V3JYC0_9LEPT</name>
<reference evidence="2" key="1">
    <citation type="journal article" date="2019" name="PLoS Negl. Trop. Dis.">
        <title>Revisiting the worldwide diversity of Leptospira species in the environment.</title>
        <authorList>
            <person name="Vincent A.T."/>
            <person name="Schiettekatte O."/>
            <person name="Bourhy P."/>
            <person name="Veyrier F.J."/>
            <person name="Picardeau M."/>
        </authorList>
    </citation>
    <scope>NUCLEOTIDE SEQUENCE [LARGE SCALE GENOMIC DNA]</scope>
    <source>
        <strain evidence="2">201300427</strain>
    </source>
</reference>
<evidence type="ECO:0000313" key="2">
    <source>
        <dbReference type="EMBL" id="TGN20646.1"/>
    </source>
</evidence>
<protein>
    <submittedName>
        <fullName evidence="2">Toxin-antitoxin system, toxin component</fullName>
    </submittedName>
</protein>
<dbReference type="Pfam" id="PF18480">
    <property type="entry name" value="DUF5615"/>
    <property type="match status" value="1"/>
</dbReference>
<feature type="domain" description="DUF5615" evidence="1">
    <location>
        <begin position="5"/>
        <end position="110"/>
    </location>
</feature>
<sequence>MQVSLLADENVDFRLVKLLRNSGQKVFSILEQYKGIPDIEVINLAKKLNAIILTLDKDFGEWVFSHKEYSNGIIFLRYNPIDYKDIFNSLNTLLKKNPEGLYGKFVVLSKNKIRIRDIHL</sequence>
<gene>
    <name evidence="2" type="ORF">EHS15_02690</name>
</gene>
<dbReference type="EMBL" id="RQHW01000009">
    <property type="protein sequence ID" value="TGN20646.1"/>
    <property type="molecule type" value="Genomic_DNA"/>
</dbReference>
<comment type="caution">
    <text evidence="2">The sequence shown here is derived from an EMBL/GenBank/DDBJ whole genome shotgun (WGS) entry which is preliminary data.</text>
</comment>
<evidence type="ECO:0000313" key="3">
    <source>
        <dbReference type="Proteomes" id="UP000298058"/>
    </source>
</evidence>
<accession>A0A4V3JYC0</accession>
<dbReference type="Proteomes" id="UP000298058">
    <property type="component" value="Unassembled WGS sequence"/>
</dbReference>